<accession>A0A7W9LFG6</accession>
<dbReference type="EMBL" id="JACHMB010000001">
    <property type="protein sequence ID" value="MBB5781826.1"/>
    <property type="molecule type" value="Genomic_DNA"/>
</dbReference>
<keyword evidence="1" id="KW-0472">Membrane</keyword>
<keyword evidence="3" id="KW-0378">Hydrolase</keyword>
<comment type="caution">
    <text evidence="3">The sequence shown here is derived from an EMBL/GenBank/DDBJ whole genome shotgun (WGS) entry which is preliminary data.</text>
</comment>
<evidence type="ECO:0000313" key="3">
    <source>
        <dbReference type="EMBL" id="MBB5781826.1"/>
    </source>
</evidence>
<keyword evidence="3" id="KW-0645">Protease</keyword>
<feature type="domain" description="Peptidase M56" evidence="2">
    <location>
        <begin position="5"/>
        <end position="86"/>
    </location>
</feature>
<dbReference type="AlphaFoldDB" id="A0A7W9LFG6"/>
<feature type="transmembrane region" description="Helical" evidence="1">
    <location>
        <begin position="134"/>
        <end position="160"/>
    </location>
</feature>
<gene>
    <name evidence="3" type="ORF">HD596_008582</name>
</gene>
<evidence type="ECO:0000313" key="4">
    <source>
        <dbReference type="Proteomes" id="UP000579153"/>
    </source>
</evidence>
<dbReference type="GO" id="GO:0008233">
    <property type="term" value="F:peptidase activity"/>
    <property type="evidence" value="ECO:0007669"/>
    <property type="project" value="UniProtKB-KW"/>
</dbReference>
<dbReference type="InterPro" id="IPR052173">
    <property type="entry name" value="Beta-lactam_resp_regulator"/>
</dbReference>
<dbReference type="GO" id="GO:0006508">
    <property type="term" value="P:proteolysis"/>
    <property type="evidence" value="ECO:0007669"/>
    <property type="project" value="UniProtKB-KW"/>
</dbReference>
<name>A0A7W9LFG6_9ACTN</name>
<keyword evidence="1" id="KW-0812">Transmembrane</keyword>
<dbReference type="InterPro" id="IPR008756">
    <property type="entry name" value="Peptidase_M56"/>
</dbReference>
<keyword evidence="1" id="KW-1133">Transmembrane helix</keyword>
<sequence>MAFCAGMLRPRVYVSAGLVDKLSDDELRAVLCHEAAHARRRDPLRRVLLDAATDVLFFLPLLRWAARVQKERAELSADRAAIAQVGARHVEGALLAMDGHAAPAGVAAFDGAAAARVAQLVGDAPPSHKAGLGLVGLSLTGLVAATSLMMCVGQGLWMFVTTSGM</sequence>
<dbReference type="PANTHER" id="PTHR34978:SF3">
    <property type="entry name" value="SLR0241 PROTEIN"/>
    <property type="match status" value="1"/>
</dbReference>
<dbReference type="Proteomes" id="UP000579153">
    <property type="component" value="Unassembled WGS sequence"/>
</dbReference>
<dbReference type="Gene3D" id="3.30.2010.10">
    <property type="entry name" value="Metalloproteases ('zincins'), catalytic domain"/>
    <property type="match status" value="1"/>
</dbReference>
<evidence type="ECO:0000256" key="1">
    <source>
        <dbReference type="SAM" id="Phobius"/>
    </source>
</evidence>
<dbReference type="PANTHER" id="PTHR34978">
    <property type="entry name" value="POSSIBLE SENSOR-TRANSDUCER PROTEIN BLAR"/>
    <property type="match status" value="1"/>
</dbReference>
<organism evidence="3 4">
    <name type="scientific">Nonomuraea jabiensis</name>
    <dbReference type="NCBI Taxonomy" id="882448"/>
    <lineage>
        <taxon>Bacteria</taxon>
        <taxon>Bacillati</taxon>
        <taxon>Actinomycetota</taxon>
        <taxon>Actinomycetes</taxon>
        <taxon>Streptosporangiales</taxon>
        <taxon>Streptosporangiaceae</taxon>
        <taxon>Nonomuraea</taxon>
    </lineage>
</organism>
<reference evidence="3 4" key="1">
    <citation type="submission" date="2020-08" db="EMBL/GenBank/DDBJ databases">
        <title>Sequencing the genomes of 1000 actinobacteria strains.</title>
        <authorList>
            <person name="Klenk H.-P."/>
        </authorList>
    </citation>
    <scope>NUCLEOTIDE SEQUENCE [LARGE SCALE GENOMIC DNA]</scope>
    <source>
        <strain evidence="3 4">DSM 45507</strain>
    </source>
</reference>
<evidence type="ECO:0000259" key="2">
    <source>
        <dbReference type="Pfam" id="PF05569"/>
    </source>
</evidence>
<keyword evidence="4" id="KW-1185">Reference proteome</keyword>
<dbReference type="CDD" id="cd07326">
    <property type="entry name" value="M56_BlaR1_MecR1_like"/>
    <property type="match status" value="1"/>
</dbReference>
<dbReference type="Pfam" id="PF05569">
    <property type="entry name" value="Peptidase_M56"/>
    <property type="match status" value="1"/>
</dbReference>
<protein>
    <submittedName>
        <fullName evidence="3">Zn-dependent protease with chaperone function</fullName>
    </submittedName>
</protein>
<proteinExistence type="predicted"/>